<evidence type="ECO:0000256" key="1">
    <source>
        <dbReference type="SAM" id="MobiDB-lite"/>
    </source>
</evidence>
<organism evidence="2 3">
    <name type="scientific">Tothia fuscella</name>
    <dbReference type="NCBI Taxonomy" id="1048955"/>
    <lineage>
        <taxon>Eukaryota</taxon>
        <taxon>Fungi</taxon>
        <taxon>Dikarya</taxon>
        <taxon>Ascomycota</taxon>
        <taxon>Pezizomycotina</taxon>
        <taxon>Dothideomycetes</taxon>
        <taxon>Pleosporomycetidae</taxon>
        <taxon>Venturiales</taxon>
        <taxon>Cylindrosympodiaceae</taxon>
        <taxon>Tothia</taxon>
    </lineage>
</organism>
<feature type="region of interest" description="Disordered" evidence="1">
    <location>
        <begin position="560"/>
        <end position="591"/>
    </location>
</feature>
<comment type="caution">
    <text evidence="2">The sequence shown here is derived from an EMBL/GenBank/DDBJ whole genome shotgun (WGS) entry which is preliminary data.</text>
</comment>
<dbReference type="EMBL" id="MU007012">
    <property type="protein sequence ID" value="KAF2435945.1"/>
    <property type="molecule type" value="Genomic_DNA"/>
</dbReference>
<gene>
    <name evidence="2" type="ORF">EJ08DRAFT_656292</name>
</gene>
<name>A0A9P4P270_9PEZI</name>
<accession>A0A9P4P270</accession>
<protein>
    <submittedName>
        <fullName evidence="2">Uncharacterized protein</fullName>
    </submittedName>
</protein>
<keyword evidence="3" id="KW-1185">Reference proteome</keyword>
<evidence type="ECO:0000313" key="2">
    <source>
        <dbReference type="EMBL" id="KAF2435945.1"/>
    </source>
</evidence>
<feature type="region of interest" description="Disordered" evidence="1">
    <location>
        <begin position="99"/>
        <end position="135"/>
    </location>
</feature>
<evidence type="ECO:0000313" key="3">
    <source>
        <dbReference type="Proteomes" id="UP000800235"/>
    </source>
</evidence>
<sequence>MAWACDLGNSILGATFLSTNTSQNFTTYSKFNGKLLALYNDKTTTERLIFTMITNTGSLNEPYEVDSKSAVNTLHGNNRSTPSPTVLPTASPRLMTLPTSCRSSPRQRYPIDVNGGSSHSLKRQHSQIEHDTQKAEKGSYKTVRLSTVARALNEVEYEVLRTMISDCLSAGFYELPTSLLRELSLCSVKKRSQGGNWLIEVEGFDFANMVKISGRTPKGSVLANTAATQLQELFERAGNILGLVKCQQRRAHRPHKMRLVFLNEHGADSFIAAFILNTAVAQTGAPSRFRAQKIRELRDKARKALSKLRLPPTIMDNLNIKEVPAEVTYNESTNYKAKINGWDFSGATSVPNTNGRADPEAAAQVIKRLFSGFIFTVEQNDTDCITQVYHGRAADKLCLRFTTRTGLILFVQTFVQSYTDTIIHPLPHEIVSYDTLDYAATIGGLPHNPQQIGSTAREVKPLSHPAARREWAIHHQAALLSIEQLQIKINDAVQNLALKKEMHNTITKISSGCSSPVEARTYAEKAKLLGIKINEVSAALTVYQAAMRIKLQPLLEMLQGTSNGPAPKGTMPVSLTTEPDPVPDQNNNLATSAPSFISLNDDATLSDFQSSALEYSASGNNTGLRKVSSAQHDSSSRKLLPLKESYIPDIMHDMSGIIKKNSSSSNKLVRKRSALFEKLIKDE</sequence>
<reference evidence="2" key="1">
    <citation type="journal article" date="2020" name="Stud. Mycol.">
        <title>101 Dothideomycetes genomes: a test case for predicting lifestyles and emergence of pathogens.</title>
        <authorList>
            <person name="Haridas S."/>
            <person name="Albert R."/>
            <person name="Binder M."/>
            <person name="Bloem J."/>
            <person name="Labutti K."/>
            <person name="Salamov A."/>
            <person name="Andreopoulos B."/>
            <person name="Baker S."/>
            <person name="Barry K."/>
            <person name="Bills G."/>
            <person name="Bluhm B."/>
            <person name="Cannon C."/>
            <person name="Castanera R."/>
            <person name="Culley D."/>
            <person name="Daum C."/>
            <person name="Ezra D."/>
            <person name="Gonzalez J."/>
            <person name="Henrissat B."/>
            <person name="Kuo A."/>
            <person name="Liang C."/>
            <person name="Lipzen A."/>
            <person name="Lutzoni F."/>
            <person name="Magnuson J."/>
            <person name="Mondo S."/>
            <person name="Nolan M."/>
            <person name="Ohm R."/>
            <person name="Pangilinan J."/>
            <person name="Park H.-J."/>
            <person name="Ramirez L."/>
            <person name="Alfaro M."/>
            <person name="Sun H."/>
            <person name="Tritt A."/>
            <person name="Yoshinaga Y."/>
            <person name="Zwiers L.-H."/>
            <person name="Turgeon B."/>
            <person name="Goodwin S."/>
            <person name="Spatafora J."/>
            <person name="Crous P."/>
            <person name="Grigoriev I."/>
        </authorList>
    </citation>
    <scope>NUCLEOTIDE SEQUENCE</scope>
    <source>
        <strain evidence="2">CBS 130266</strain>
    </source>
</reference>
<dbReference type="AlphaFoldDB" id="A0A9P4P270"/>
<proteinExistence type="predicted"/>
<feature type="compositionally biased region" description="Basic and acidic residues" evidence="1">
    <location>
        <begin position="126"/>
        <end position="135"/>
    </location>
</feature>
<dbReference type="Proteomes" id="UP000800235">
    <property type="component" value="Unassembled WGS sequence"/>
</dbReference>